<keyword evidence="3" id="KW-1185">Reference proteome</keyword>
<evidence type="ECO:0000256" key="1">
    <source>
        <dbReference type="SAM" id="Phobius"/>
    </source>
</evidence>
<feature type="transmembrane region" description="Helical" evidence="1">
    <location>
        <begin position="41"/>
        <end position="60"/>
    </location>
</feature>
<dbReference type="RefSeq" id="WP_261498562.1">
    <property type="nucleotide sequence ID" value="NZ_JAODYH010000002.1"/>
</dbReference>
<evidence type="ECO:0000313" key="2">
    <source>
        <dbReference type="EMBL" id="MCT9809633.1"/>
    </source>
</evidence>
<evidence type="ECO:0000313" key="3">
    <source>
        <dbReference type="Proteomes" id="UP001525968"/>
    </source>
</evidence>
<keyword evidence="1" id="KW-1133">Transmembrane helix</keyword>
<dbReference type="EMBL" id="JAODYH010000002">
    <property type="protein sequence ID" value="MCT9809633.1"/>
    <property type="molecule type" value="Genomic_DNA"/>
</dbReference>
<name>A0ABT2PKJ6_9BURK</name>
<proteinExistence type="predicted"/>
<protein>
    <submittedName>
        <fullName evidence="2">YeeE/YedE family protein</fullName>
    </submittedName>
</protein>
<dbReference type="Pfam" id="PF20398">
    <property type="entry name" value="DUF6691"/>
    <property type="match status" value="1"/>
</dbReference>
<organism evidence="2 3">
    <name type="scientific">Acidovorax bellezanensis</name>
    <dbReference type="NCBI Taxonomy" id="2976702"/>
    <lineage>
        <taxon>Bacteria</taxon>
        <taxon>Pseudomonadati</taxon>
        <taxon>Pseudomonadota</taxon>
        <taxon>Betaproteobacteria</taxon>
        <taxon>Burkholderiales</taxon>
        <taxon>Comamonadaceae</taxon>
        <taxon>Acidovorax</taxon>
    </lineage>
</organism>
<sequence length="139" mass="14377">MKPLIALLAGLVFGLGLIISGMGNPAKVQNFLDLFGAWDPSLAFVMAGAIAVGLLAFTWARKRKTALLGDPMQLPASRTIDAPLLTGAALFGTGWGLAGFCPGPAVMNLATLTPEVWLFVAAMLAGMAAHGLWARASRA</sequence>
<feature type="transmembrane region" description="Helical" evidence="1">
    <location>
        <begin position="80"/>
        <end position="100"/>
    </location>
</feature>
<keyword evidence="1" id="KW-0472">Membrane</keyword>
<comment type="caution">
    <text evidence="2">The sequence shown here is derived from an EMBL/GenBank/DDBJ whole genome shotgun (WGS) entry which is preliminary data.</text>
</comment>
<feature type="transmembrane region" description="Helical" evidence="1">
    <location>
        <begin position="116"/>
        <end position="134"/>
    </location>
</feature>
<accession>A0ABT2PKJ6</accession>
<dbReference type="InterPro" id="IPR046513">
    <property type="entry name" value="DUF6691"/>
</dbReference>
<dbReference type="Proteomes" id="UP001525968">
    <property type="component" value="Unassembled WGS sequence"/>
</dbReference>
<reference evidence="2 3" key="1">
    <citation type="submission" date="2022-09" db="EMBL/GenBank/DDBJ databases">
        <title>Draft genome of isolate Be4.</title>
        <authorList>
            <person name="Sanchez-Castro I."/>
            <person name="Martinez-Rodriguez P."/>
            <person name="Descostes M."/>
            <person name="Merroun M."/>
        </authorList>
    </citation>
    <scope>NUCLEOTIDE SEQUENCE [LARGE SCALE GENOMIC DNA]</scope>
    <source>
        <strain evidence="2 3">Be4</strain>
    </source>
</reference>
<gene>
    <name evidence="2" type="ORF">N0K08_03200</name>
</gene>
<keyword evidence="1" id="KW-0812">Transmembrane</keyword>